<gene>
    <name evidence="3" type="ORF">C427_1119</name>
</gene>
<dbReference type="AlphaFoldDB" id="K6ZLW6"/>
<dbReference type="InterPro" id="IPR037401">
    <property type="entry name" value="SnoaL-like"/>
</dbReference>
<dbReference type="PATRIC" id="fig|1129794.4.peg.1107"/>
<evidence type="ECO:0000313" key="3">
    <source>
        <dbReference type="EMBL" id="AGH43228.1"/>
    </source>
</evidence>
<dbReference type="HOGENOM" id="CLU_106738_8_0_6"/>
<keyword evidence="4" id="KW-1185">Reference proteome</keyword>
<proteinExistence type="predicted"/>
<dbReference type="SUPFAM" id="SSF54427">
    <property type="entry name" value="NTF2-like"/>
    <property type="match status" value="1"/>
</dbReference>
<keyword evidence="1" id="KW-0732">Signal</keyword>
<evidence type="ECO:0000313" key="4">
    <source>
        <dbReference type="Proteomes" id="UP000011864"/>
    </source>
</evidence>
<evidence type="ECO:0000256" key="1">
    <source>
        <dbReference type="SAM" id="SignalP"/>
    </source>
</evidence>
<dbReference type="Pfam" id="PF13577">
    <property type="entry name" value="SnoaL_4"/>
    <property type="match status" value="1"/>
</dbReference>
<dbReference type="KEGG" id="gps:C427_1119"/>
<dbReference type="InterPro" id="IPR032710">
    <property type="entry name" value="NTF2-like_dom_sf"/>
</dbReference>
<organism evidence="3 4">
    <name type="scientific">Paraglaciecola psychrophila 170</name>
    <dbReference type="NCBI Taxonomy" id="1129794"/>
    <lineage>
        <taxon>Bacteria</taxon>
        <taxon>Pseudomonadati</taxon>
        <taxon>Pseudomonadota</taxon>
        <taxon>Gammaproteobacteria</taxon>
        <taxon>Alteromonadales</taxon>
        <taxon>Alteromonadaceae</taxon>
        <taxon>Paraglaciecola</taxon>
    </lineage>
</organism>
<evidence type="ECO:0000259" key="2">
    <source>
        <dbReference type="Pfam" id="PF13577"/>
    </source>
</evidence>
<dbReference type="RefSeq" id="WP_007636812.1">
    <property type="nucleotide sequence ID" value="NC_020514.1"/>
</dbReference>
<reference evidence="3 4" key="1">
    <citation type="journal article" date="2013" name="Genome Announc.">
        <title>Complete Genome Sequence of Glaciecola psychrophila Strain 170T.</title>
        <authorList>
            <person name="Yin J."/>
            <person name="Chen J."/>
            <person name="Liu G."/>
            <person name="Yu Y."/>
            <person name="Song L."/>
            <person name="Wang X."/>
            <person name="Qu X."/>
        </authorList>
    </citation>
    <scope>NUCLEOTIDE SEQUENCE [LARGE SCALE GENOMIC DNA]</scope>
    <source>
        <strain evidence="3 4">170</strain>
    </source>
</reference>
<dbReference type="STRING" id="1129794.C427_1119"/>
<protein>
    <recommendedName>
        <fullName evidence="2">SnoaL-like domain-containing protein</fullName>
    </recommendedName>
</protein>
<sequence length="173" mass="19236">MKGFTYYLATAMLLVSVSTVGAAEHGKNISELEQLVIERDCEALAIAYTHGVDLEHPEKVAQLFTNDGLWQIGNQKVQGRDAIHTFFISQQAQKDFVSRHVLSNHKVTVNNSSSASGISYVTLYHFKGELGSETMIDTGHPYAVVVYQDEYVATKQGWKIKSRNILPSFVGKK</sequence>
<dbReference type="Gene3D" id="3.10.450.50">
    <property type="match status" value="1"/>
</dbReference>
<feature type="domain" description="SnoaL-like" evidence="2">
    <location>
        <begin position="38"/>
        <end position="164"/>
    </location>
</feature>
<dbReference type="OrthoDB" id="3868919at2"/>
<dbReference type="eggNOG" id="COG5517">
    <property type="taxonomic scope" value="Bacteria"/>
</dbReference>
<feature type="signal peptide" evidence="1">
    <location>
        <begin position="1"/>
        <end position="22"/>
    </location>
</feature>
<feature type="chain" id="PRO_5003901014" description="SnoaL-like domain-containing protein" evidence="1">
    <location>
        <begin position="23"/>
        <end position="173"/>
    </location>
</feature>
<name>K6ZLW6_9ALTE</name>
<dbReference type="Proteomes" id="UP000011864">
    <property type="component" value="Chromosome"/>
</dbReference>
<dbReference type="EMBL" id="CP003837">
    <property type="protein sequence ID" value="AGH43228.1"/>
    <property type="molecule type" value="Genomic_DNA"/>
</dbReference>
<accession>K6ZLW6</accession>